<dbReference type="Gene3D" id="3.20.20.70">
    <property type="entry name" value="Aldolase class I"/>
    <property type="match status" value="1"/>
</dbReference>
<evidence type="ECO:0000259" key="2">
    <source>
        <dbReference type="Pfam" id="PF19200"/>
    </source>
</evidence>
<evidence type="ECO:0000259" key="1">
    <source>
        <dbReference type="Pfam" id="PF05913"/>
    </source>
</evidence>
<dbReference type="KEGG" id="lgo:JCM16774_0741"/>
<feature type="domain" description="6-phospho-N-acetylmuramidase N-terminal" evidence="2">
    <location>
        <begin position="7"/>
        <end position="224"/>
    </location>
</feature>
<name>A0A510JBK1_9FUSO</name>
<dbReference type="SUPFAM" id="SSF51445">
    <property type="entry name" value="(Trans)glycosidases"/>
    <property type="match status" value="1"/>
</dbReference>
<dbReference type="InterPro" id="IPR013785">
    <property type="entry name" value="Aldolase_TIM"/>
</dbReference>
<dbReference type="Pfam" id="PF19200">
    <property type="entry name" value="MupG_N"/>
    <property type="match status" value="1"/>
</dbReference>
<dbReference type="RefSeq" id="WP_026737287.1">
    <property type="nucleotide sequence ID" value="NZ_AP019822.1"/>
</dbReference>
<organism evidence="3 4">
    <name type="scientific">Pseudoleptotrichia goodfellowii</name>
    <dbReference type="NCBI Taxonomy" id="157692"/>
    <lineage>
        <taxon>Bacteria</taxon>
        <taxon>Fusobacteriati</taxon>
        <taxon>Fusobacteriota</taxon>
        <taxon>Fusobacteriia</taxon>
        <taxon>Fusobacteriales</taxon>
        <taxon>Leptotrichiaceae</taxon>
        <taxon>Pseudoleptotrichia</taxon>
    </lineage>
</organism>
<dbReference type="OrthoDB" id="5809921at2"/>
<dbReference type="InterPro" id="IPR008589">
    <property type="entry name" value="MupG"/>
</dbReference>
<dbReference type="PANTHER" id="PTHR38435">
    <property type="match status" value="1"/>
</dbReference>
<dbReference type="Proteomes" id="UP000321606">
    <property type="component" value="Chromosome"/>
</dbReference>
<evidence type="ECO:0000313" key="3">
    <source>
        <dbReference type="EMBL" id="BBM35811.1"/>
    </source>
</evidence>
<dbReference type="EMBL" id="AP019822">
    <property type="protein sequence ID" value="BBM35811.1"/>
    <property type="molecule type" value="Genomic_DNA"/>
</dbReference>
<protein>
    <recommendedName>
        <fullName evidence="5">Outer surface protein</fullName>
    </recommendedName>
</protein>
<dbReference type="PANTHER" id="PTHR38435:SF2">
    <property type="entry name" value="DUF871 DOMAIN-CONTAINING PROTEIN"/>
    <property type="match status" value="1"/>
</dbReference>
<dbReference type="InterPro" id="IPR017853">
    <property type="entry name" value="GH"/>
</dbReference>
<evidence type="ECO:0008006" key="5">
    <source>
        <dbReference type="Google" id="ProtNLM"/>
    </source>
</evidence>
<dbReference type="Pfam" id="PF05913">
    <property type="entry name" value="MupG_C"/>
    <property type="match status" value="1"/>
</dbReference>
<dbReference type="Gene3D" id="2.40.100.10">
    <property type="entry name" value="Cyclophilin-like"/>
    <property type="match status" value="1"/>
</dbReference>
<reference evidence="3 4" key="1">
    <citation type="submission" date="2019-07" db="EMBL/GenBank/DDBJ databases">
        <title>Complete Genome Sequence of Leptotrichia goodfellowii Strain JCM 16774.</title>
        <authorList>
            <person name="Watanabe S."/>
            <person name="Cui L."/>
        </authorList>
    </citation>
    <scope>NUCLEOTIDE SEQUENCE [LARGE SCALE GENOMIC DNA]</scope>
    <source>
        <strain evidence="3 4">JCM16774</strain>
    </source>
</reference>
<dbReference type="SUPFAM" id="SSF50891">
    <property type="entry name" value="Cyclophilin-like"/>
    <property type="match status" value="1"/>
</dbReference>
<dbReference type="InterPro" id="IPR029000">
    <property type="entry name" value="Cyclophilin-like_dom_sf"/>
</dbReference>
<dbReference type="InterPro" id="IPR043797">
    <property type="entry name" value="MupG_N"/>
</dbReference>
<sequence>MKKKFETGFSVYLSTDIEKNKNIISKFENSGAKYVFTSLNISEEKVNKNSELKKIIKFCSEKNLNLIVDINSTTKNIININDGNVYFRIDDGLTLDEILELSGKNKIVLNASMITEENLDYFQKKGMDFSKVLSLHNFYPKRFTGISREYLQKQNLKYKKYGIKTMAFVKGDELRGPVYEGLPTVEKHRNKRFLTSCLDLLLLDTDIVLVGDIDISDKNMKDFKYLNKGIVPLRNFDNILTDRVFKDRIDFSEYIIRAVVDVNIGESRKSFCEYITKELEKNRINLKEISCNGPIKKGDILVSNEKYLRYEGELEIALQDLGIDEKRCVVSKIIDEDMELLDYVRVVDRFLFEKSDKK</sequence>
<feature type="domain" description="6-phospho-N-acetylmuramidase C-terminal" evidence="1">
    <location>
        <begin position="237"/>
        <end position="352"/>
    </location>
</feature>
<dbReference type="AlphaFoldDB" id="A0A510JBK1"/>
<gene>
    <name evidence="3" type="ORF">JCM16774_0741</name>
</gene>
<evidence type="ECO:0000313" key="4">
    <source>
        <dbReference type="Proteomes" id="UP000321606"/>
    </source>
</evidence>
<accession>A0A510JBK1</accession>
<dbReference type="InterPro" id="IPR043894">
    <property type="entry name" value="MupG_C"/>
</dbReference>
<proteinExistence type="predicted"/>
<dbReference type="STRING" id="714315.GCA_000516535_00739"/>